<dbReference type="PROSITE" id="PS50887">
    <property type="entry name" value="GGDEF"/>
    <property type="match status" value="1"/>
</dbReference>
<sequence length="680" mass="76392">MPRERKKYASSDCACNRFVPLQNHRHDTQLQLNTAIDTESFTDTETVRPKGMAKAEEQLRLLAAAVEHAEDSILITSTEMTFPGPEILFVNRAFTKMTGYTAQEVLGQSPRILQGPKTDRAVLDRLRQNLREEKIFYGEGINYRKDGTEFYNEWHIEPIRNSANQITHYLAIQRDITQRKQMEAKLRYEALHDALTSLPNRTSFVNQVRQCIEQPVERVGTSGSQLSQDSLFAVLFLDLDRFKVINDSLGYKAGDKMLVAIANRLKASVQPSDMVARIGGDEFAILLENISDIANVSSIADRLQALLREPLQLEGQEVMTTASIGIALSMLGYEASEDILRDADIAMYRAKALGKARYIVFNKTMHRHAVKRLQLETDLRRAIPRQELRLHYQPIVSLATGQISGFEALVRWQHPTRGLVSPAEFIPVAEETGLIIPIGEWVLREACEKANQWQQKFPHQTPLTISVNLSGRQFVQPNLSEKIDQILRETRLERQSLKLEITESAIMENTESLELVGESEAITESGELFGTAEDKQALALALAIAKRNEVQTMRQTPIAILEHLRALGVQLGIDDFGTGYSSLSRLYRFPINTLKIDQSFIRCMDVGSEGNHNTCSYKIVRAIVTLAHNLGLDVTAEGIETAAQLAKLRELGCEFGQGYFFSKPVDAVQAEALIAAQPQW</sequence>
<dbReference type="PROSITE" id="PS50113">
    <property type="entry name" value="PAC"/>
    <property type="match status" value="1"/>
</dbReference>
<dbReference type="CDD" id="cd01949">
    <property type="entry name" value="GGDEF"/>
    <property type="match status" value="1"/>
</dbReference>
<evidence type="ECO:0000259" key="1">
    <source>
        <dbReference type="PROSITE" id="PS50112"/>
    </source>
</evidence>
<dbReference type="InterPro" id="IPR000700">
    <property type="entry name" value="PAS-assoc_C"/>
</dbReference>
<evidence type="ECO:0000259" key="3">
    <source>
        <dbReference type="PROSITE" id="PS50883"/>
    </source>
</evidence>
<dbReference type="SMART" id="SM00086">
    <property type="entry name" value="PAC"/>
    <property type="match status" value="1"/>
</dbReference>
<dbReference type="Gene3D" id="3.30.450.20">
    <property type="entry name" value="PAS domain"/>
    <property type="match status" value="1"/>
</dbReference>
<dbReference type="PANTHER" id="PTHR44757">
    <property type="entry name" value="DIGUANYLATE CYCLASE DGCP"/>
    <property type="match status" value="1"/>
</dbReference>
<dbReference type="SUPFAM" id="SSF55785">
    <property type="entry name" value="PYP-like sensor domain (PAS domain)"/>
    <property type="match status" value="1"/>
</dbReference>
<dbReference type="Pfam" id="PF13426">
    <property type="entry name" value="PAS_9"/>
    <property type="match status" value="1"/>
</dbReference>
<dbReference type="PROSITE" id="PS50883">
    <property type="entry name" value="EAL"/>
    <property type="match status" value="1"/>
</dbReference>
<evidence type="ECO:0000259" key="4">
    <source>
        <dbReference type="PROSITE" id="PS50887"/>
    </source>
</evidence>
<dbReference type="SMART" id="SM00267">
    <property type="entry name" value="GGDEF"/>
    <property type="match status" value="1"/>
</dbReference>
<dbReference type="CDD" id="cd01948">
    <property type="entry name" value="EAL"/>
    <property type="match status" value="1"/>
</dbReference>
<organism evidence="5 6">
    <name type="scientific">Symplocastrum torsivum CPER-KK1</name>
    <dbReference type="NCBI Taxonomy" id="450513"/>
    <lineage>
        <taxon>Bacteria</taxon>
        <taxon>Bacillati</taxon>
        <taxon>Cyanobacteriota</taxon>
        <taxon>Cyanophyceae</taxon>
        <taxon>Oscillatoriophycideae</taxon>
        <taxon>Oscillatoriales</taxon>
        <taxon>Microcoleaceae</taxon>
        <taxon>Symplocastrum</taxon>
    </lineage>
</organism>
<dbReference type="PROSITE" id="PS50112">
    <property type="entry name" value="PAS"/>
    <property type="match status" value="1"/>
</dbReference>
<comment type="caution">
    <text evidence="5">The sequence shown here is derived from an EMBL/GenBank/DDBJ whole genome shotgun (WGS) entry which is preliminary data.</text>
</comment>
<feature type="domain" description="GGDEF" evidence="4">
    <location>
        <begin position="230"/>
        <end position="363"/>
    </location>
</feature>
<evidence type="ECO:0000259" key="2">
    <source>
        <dbReference type="PROSITE" id="PS50113"/>
    </source>
</evidence>
<dbReference type="Gene3D" id="3.30.70.270">
    <property type="match status" value="1"/>
</dbReference>
<dbReference type="PANTHER" id="PTHR44757:SF2">
    <property type="entry name" value="BIOFILM ARCHITECTURE MAINTENANCE PROTEIN MBAA"/>
    <property type="match status" value="1"/>
</dbReference>
<dbReference type="InterPro" id="IPR029787">
    <property type="entry name" value="Nucleotide_cyclase"/>
</dbReference>
<feature type="domain" description="PAC" evidence="2">
    <location>
        <begin position="136"/>
        <end position="188"/>
    </location>
</feature>
<accession>A0A951UAW4</accession>
<evidence type="ECO:0000313" key="6">
    <source>
        <dbReference type="Proteomes" id="UP000753908"/>
    </source>
</evidence>
<dbReference type="SUPFAM" id="SSF55073">
    <property type="entry name" value="Nucleotide cyclase"/>
    <property type="match status" value="1"/>
</dbReference>
<reference evidence="5" key="2">
    <citation type="journal article" date="2022" name="Microbiol. Resour. Announc.">
        <title>Metagenome Sequencing to Explore Phylogenomics of Terrestrial Cyanobacteria.</title>
        <authorList>
            <person name="Ward R.D."/>
            <person name="Stajich J.E."/>
            <person name="Johansen J.R."/>
            <person name="Huntemann M."/>
            <person name="Clum A."/>
            <person name="Foster B."/>
            <person name="Foster B."/>
            <person name="Roux S."/>
            <person name="Palaniappan K."/>
            <person name="Varghese N."/>
            <person name="Mukherjee S."/>
            <person name="Reddy T.B.K."/>
            <person name="Daum C."/>
            <person name="Copeland A."/>
            <person name="Chen I.A."/>
            <person name="Ivanova N.N."/>
            <person name="Kyrpides N.C."/>
            <person name="Shapiro N."/>
            <person name="Eloe-Fadrosh E.A."/>
            <person name="Pietrasiak N."/>
        </authorList>
    </citation>
    <scope>NUCLEOTIDE SEQUENCE</scope>
    <source>
        <strain evidence="5">CPER-KK1</strain>
    </source>
</reference>
<dbReference type="Proteomes" id="UP000753908">
    <property type="component" value="Unassembled WGS sequence"/>
</dbReference>
<name>A0A951UAW4_9CYAN</name>
<dbReference type="InterPro" id="IPR035965">
    <property type="entry name" value="PAS-like_dom_sf"/>
</dbReference>
<dbReference type="InterPro" id="IPR001610">
    <property type="entry name" value="PAC"/>
</dbReference>
<dbReference type="InterPro" id="IPR000160">
    <property type="entry name" value="GGDEF_dom"/>
</dbReference>
<dbReference type="SMART" id="SM00052">
    <property type="entry name" value="EAL"/>
    <property type="match status" value="1"/>
</dbReference>
<dbReference type="InterPro" id="IPR035919">
    <property type="entry name" value="EAL_sf"/>
</dbReference>
<dbReference type="CDD" id="cd00130">
    <property type="entry name" value="PAS"/>
    <property type="match status" value="1"/>
</dbReference>
<dbReference type="InterPro" id="IPR000014">
    <property type="entry name" value="PAS"/>
</dbReference>
<dbReference type="AlphaFoldDB" id="A0A951UAW4"/>
<dbReference type="InterPro" id="IPR052155">
    <property type="entry name" value="Biofilm_reg_signaling"/>
</dbReference>
<dbReference type="Pfam" id="PF00990">
    <property type="entry name" value="GGDEF"/>
    <property type="match status" value="1"/>
</dbReference>
<dbReference type="InterPro" id="IPR001633">
    <property type="entry name" value="EAL_dom"/>
</dbReference>
<dbReference type="InterPro" id="IPR043128">
    <property type="entry name" value="Rev_trsase/Diguanyl_cyclase"/>
</dbReference>
<evidence type="ECO:0000313" key="5">
    <source>
        <dbReference type="EMBL" id="MBW4544951.1"/>
    </source>
</evidence>
<dbReference type="SMART" id="SM00091">
    <property type="entry name" value="PAS"/>
    <property type="match status" value="1"/>
</dbReference>
<protein>
    <submittedName>
        <fullName evidence="5">EAL domain-containing protein</fullName>
    </submittedName>
</protein>
<dbReference type="Gene3D" id="3.20.20.450">
    <property type="entry name" value="EAL domain"/>
    <property type="match status" value="1"/>
</dbReference>
<proteinExistence type="predicted"/>
<reference evidence="5" key="1">
    <citation type="submission" date="2021-05" db="EMBL/GenBank/DDBJ databases">
        <authorList>
            <person name="Pietrasiak N."/>
            <person name="Ward R."/>
            <person name="Stajich J.E."/>
            <person name="Kurbessoian T."/>
        </authorList>
    </citation>
    <scope>NUCLEOTIDE SEQUENCE</scope>
    <source>
        <strain evidence="5">CPER-KK1</strain>
    </source>
</reference>
<dbReference type="NCBIfam" id="TIGR00254">
    <property type="entry name" value="GGDEF"/>
    <property type="match status" value="1"/>
</dbReference>
<feature type="domain" description="PAS" evidence="1">
    <location>
        <begin position="58"/>
        <end position="133"/>
    </location>
</feature>
<dbReference type="EMBL" id="JAHHIF010000012">
    <property type="protein sequence ID" value="MBW4544951.1"/>
    <property type="molecule type" value="Genomic_DNA"/>
</dbReference>
<gene>
    <name evidence="5" type="ORF">KME25_10975</name>
</gene>
<feature type="domain" description="EAL" evidence="3">
    <location>
        <begin position="372"/>
        <end position="678"/>
    </location>
</feature>
<dbReference type="SUPFAM" id="SSF141868">
    <property type="entry name" value="EAL domain-like"/>
    <property type="match status" value="2"/>
</dbReference>
<dbReference type="Pfam" id="PF00563">
    <property type="entry name" value="EAL"/>
    <property type="match status" value="2"/>
</dbReference>
<dbReference type="NCBIfam" id="TIGR00229">
    <property type="entry name" value="sensory_box"/>
    <property type="match status" value="1"/>
</dbReference>